<evidence type="ECO:0008006" key="7">
    <source>
        <dbReference type="Google" id="ProtNLM"/>
    </source>
</evidence>
<feature type="region of interest" description="Disordered" evidence="4">
    <location>
        <begin position="382"/>
        <end position="407"/>
    </location>
</feature>
<dbReference type="PANTHER" id="PTHR24113:SF12">
    <property type="entry name" value="RAN GTPASE-ACTIVATING PROTEIN 1"/>
    <property type="match status" value="1"/>
</dbReference>
<dbReference type="PANTHER" id="PTHR24113">
    <property type="entry name" value="RAN GTPASE-ACTIVATING PROTEIN 1"/>
    <property type="match status" value="1"/>
</dbReference>
<keyword evidence="1" id="KW-0343">GTPase activation</keyword>
<sequence length="407" mass="45384">MESQASLGAISGPPSSTRPLAFPPRSYLTRVDEGLHGTTGAQKIISQLNAQRSAVTKLTLNHNPLGDDGASHLFSYLCSTPGSRHRIALSEINLNCVDLGCKGLYAISDYIRGNDVLRVVWLASNTLLPDPAVLSSLASSINDSRLRFLSLTGNNQLGDTFVEYFLPFLRSRYFHELHINTIGLTARSAPAIGAWISGHLQRNCDGACHLQVFKCNGNSLGVSGVWEIVRAIERGNWSITKVEVHANQLVPSANLADTETADAMRDAERALHRIMMRNSYWKRQTEREALILLRHSRPLLMRPKSSSIIRSRSPPLRTATSLFPFYALPNELKLYILGSLTPSLSSRQRMRIYNYASDPSTLPCLLPPLRHDPAKLPGHQLERRQPALRGWEHRRHQQSPLPKRRGT</sequence>
<keyword evidence="6" id="KW-1185">Reference proteome</keyword>
<dbReference type="GO" id="GO:0048471">
    <property type="term" value="C:perinuclear region of cytoplasm"/>
    <property type="evidence" value="ECO:0007669"/>
    <property type="project" value="TreeGrafter"/>
</dbReference>
<evidence type="ECO:0000256" key="1">
    <source>
        <dbReference type="ARBA" id="ARBA00022468"/>
    </source>
</evidence>
<evidence type="ECO:0000256" key="2">
    <source>
        <dbReference type="ARBA" id="ARBA00022614"/>
    </source>
</evidence>
<organism evidence="5 6">
    <name type="scientific">Boletus edulis BED1</name>
    <dbReference type="NCBI Taxonomy" id="1328754"/>
    <lineage>
        <taxon>Eukaryota</taxon>
        <taxon>Fungi</taxon>
        <taxon>Dikarya</taxon>
        <taxon>Basidiomycota</taxon>
        <taxon>Agaricomycotina</taxon>
        <taxon>Agaricomycetes</taxon>
        <taxon>Agaricomycetidae</taxon>
        <taxon>Boletales</taxon>
        <taxon>Boletineae</taxon>
        <taxon>Boletaceae</taxon>
        <taxon>Boletoideae</taxon>
        <taxon>Boletus</taxon>
    </lineage>
</organism>
<protein>
    <recommendedName>
        <fullName evidence="7">RNI-like protein</fullName>
    </recommendedName>
</protein>
<dbReference type="InterPro" id="IPR032675">
    <property type="entry name" value="LRR_dom_sf"/>
</dbReference>
<reference evidence="5" key="2">
    <citation type="journal article" date="2020" name="Nat. Commun.">
        <title>Large-scale genome sequencing of mycorrhizal fungi provides insights into the early evolution of symbiotic traits.</title>
        <authorList>
            <person name="Miyauchi S."/>
            <person name="Kiss E."/>
            <person name="Kuo A."/>
            <person name="Drula E."/>
            <person name="Kohler A."/>
            <person name="Sanchez-Garcia M."/>
            <person name="Morin E."/>
            <person name="Andreopoulos B."/>
            <person name="Barry K.W."/>
            <person name="Bonito G."/>
            <person name="Buee M."/>
            <person name="Carver A."/>
            <person name="Chen C."/>
            <person name="Cichocki N."/>
            <person name="Clum A."/>
            <person name="Culley D."/>
            <person name="Crous P.W."/>
            <person name="Fauchery L."/>
            <person name="Girlanda M."/>
            <person name="Hayes R.D."/>
            <person name="Keri Z."/>
            <person name="LaButti K."/>
            <person name="Lipzen A."/>
            <person name="Lombard V."/>
            <person name="Magnuson J."/>
            <person name="Maillard F."/>
            <person name="Murat C."/>
            <person name="Nolan M."/>
            <person name="Ohm R.A."/>
            <person name="Pangilinan J."/>
            <person name="Pereira M.F."/>
            <person name="Perotto S."/>
            <person name="Peter M."/>
            <person name="Pfister S."/>
            <person name="Riley R."/>
            <person name="Sitrit Y."/>
            <person name="Stielow J.B."/>
            <person name="Szollosi G."/>
            <person name="Zifcakova L."/>
            <person name="Stursova M."/>
            <person name="Spatafora J.W."/>
            <person name="Tedersoo L."/>
            <person name="Vaario L.M."/>
            <person name="Yamada A."/>
            <person name="Yan M."/>
            <person name="Wang P."/>
            <person name="Xu J."/>
            <person name="Bruns T."/>
            <person name="Baldrian P."/>
            <person name="Vilgalys R."/>
            <person name="Dunand C."/>
            <person name="Henrissat B."/>
            <person name="Grigoriev I.V."/>
            <person name="Hibbett D."/>
            <person name="Nagy L.G."/>
            <person name="Martin F.M."/>
        </authorList>
    </citation>
    <scope>NUCLEOTIDE SEQUENCE</scope>
    <source>
        <strain evidence="5">BED1</strain>
    </source>
</reference>
<gene>
    <name evidence="5" type="ORF">L210DRAFT_2306097</name>
</gene>
<reference evidence="5" key="1">
    <citation type="submission" date="2019-10" db="EMBL/GenBank/DDBJ databases">
        <authorList>
            <consortium name="DOE Joint Genome Institute"/>
            <person name="Kuo A."/>
            <person name="Miyauchi S."/>
            <person name="Kiss E."/>
            <person name="Drula E."/>
            <person name="Kohler A."/>
            <person name="Sanchez-Garcia M."/>
            <person name="Andreopoulos B."/>
            <person name="Barry K.W."/>
            <person name="Bonito G."/>
            <person name="Buee M."/>
            <person name="Carver A."/>
            <person name="Chen C."/>
            <person name="Cichocki N."/>
            <person name="Clum A."/>
            <person name="Culley D."/>
            <person name="Crous P.W."/>
            <person name="Fauchery L."/>
            <person name="Girlanda M."/>
            <person name="Hayes R."/>
            <person name="Keri Z."/>
            <person name="LaButti K."/>
            <person name="Lipzen A."/>
            <person name="Lombard V."/>
            <person name="Magnuson J."/>
            <person name="Maillard F."/>
            <person name="Morin E."/>
            <person name="Murat C."/>
            <person name="Nolan M."/>
            <person name="Ohm R."/>
            <person name="Pangilinan J."/>
            <person name="Pereira M."/>
            <person name="Perotto S."/>
            <person name="Peter M."/>
            <person name="Riley R."/>
            <person name="Sitrit Y."/>
            <person name="Stielow B."/>
            <person name="Szollosi G."/>
            <person name="Zifcakova L."/>
            <person name="Stursova M."/>
            <person name="Spatafora J.W."/>
            <person name="Tedersoo L."/>
            <person name="Vaario L.-M."/>
            <person name="Yamada A."/>
            <person name="Yan M."/>
            <person name="Wang P."/>
            <person name="Xu J."/>
            <person name="Bruns T."/>
            <person name="Baldrian P."/>
            <person name="Vilgalys R."/>
            <person name="Henrissat B."/>
            <person name="Grigoriev I.V."/>
            <person name="Hibbett D."/>
            <person name="Nagy L.G."/>
            <person name="Martin F.M."/>
        </authorList>
    </citation>
    <scope>NUCLEOTIDE SEQUENCE</scope>
    <source>
        <strain evidence="5">BED1</strain>
    </source>
</reference>
<comment type="caution">
    <text evidence="5">The sequence shown here is derived from an EMBL/GenBank/DDBJ whole genome shotgun (WGS) entry which is preliminary data.</text>
</comment>
<dbReference type="Proteomes" id="UP001194468">
    <property type="component" value="Unassembled WGS sequence"/>
</dbReference>
<name>A0AAD4BSA8_BOLED</name>
<dbReference type="Gene3D" id="3.80.10.10">
    <property type="entry name" value="Ribonuclease Inhibitor"/>
    <property type="match status" value="1"/>
</dbReference>
<dbReference type="GO" id="GO:0031267">
    <property type="term" value="F:small GTPase binding"/>
    <property type="evidence" value="ECO:0007669"/>
    <property type="project" value="TreeGrafter"/>
</dbReference>
<evidence type="ECO:0000313" key="5">
    <source>
        <dbReference type="EMBL" id="KAF8438111.1"/>
    </source>
</evidence>
<feature type="compositionally biased region" description="Basic residues" evidence="4">
    <location>
        <begin position="392"/>
        <end position="407"/>
    </location>
</feature>
<dbReference type="GO" id="GO:0005096">
    <property type="term" value="F:GTPase activator activity"/>
    <property type="evidence" value="ECO:0007669"/>
    <property type="project" value="UniProtKB-KW"/>
</dbReference>
<dbReference type="GO" id="GO:0005634">
    <property type="term" value="C:nucleus"/>
    <property type="evidence" value="ECO:0007669"/>
    <property type="project" value="TreeGrafter"/>
</dbReference>
<dbReference type="SUPFAM" id="SSF52047">
    <property type="entry name" value="RNI-like"/>
    <property type="match status" value="1"/>
</dbReference>
<dbReference type="GO" id="GO:0005829">
    <property type="term" value="C:cytosol"/>
    <property type="evidence" value="ECO:0007669"/>
    <property type="project" value="TreeGrafter"/>
</dbReference>
<dbReference type="GO" id="GO:0006913">
    <property type="term" value="P:nucleocytoplasmic transport"/>
    <property type="evidence" value="ECO:0007669"/>
    <property type="project" value="TreeGrafter"/>
</dbReference>
<accession>A0AAD4BSA8</accession>
<dbReference type="EMBL" id="WHUW01000017">
    <property type="protein sequence ID" value="KAF8438111.1"/>
    <property type="molecule type" value="Genomic_DNA"/>
</dbReference>
<evidence type="ECO:0000313" key="6">
    <source>
        <dbReference type="Proteomes" id="UP001194468"/>
    </source>
</evidence>
<dbReference type="AlphaFoldDB" id="A0AAD4BSA8"/>
<keyword evidence="3" id="KW-0677">Repeat</keyword>
<evidence type="ECO:0000256" key="4">
    <source>
        <dbReference type="SAM" id="MobiDB-lite"/>
    </source>
</evidence>
<keyword evidence="2" id="KW-0433">Leucine-rich repeat</keyword>
<evidence type="ECO:0000256" key="3">
    <source>
        <dbReference type="ARBA" id="ARBA00022737"/>
    </source>
</evidence>
<feature type="region of interest" description="Disordered" evidence="4">
    <location>
        <begin position="1"/>
        <end position="20"/>
    </location>
</feature>
<proteinExistence type="predicted"/>
<dbReference type="InterPro" id="IPR027038">
    <property type="entry name" value="RanGap"/>
</dbReference>